<dbReference type="EMBL" id="QGHD01000002">
    <property type="protein sequence ID" value="PWL03862.1"/>
    <property type="molecule type" value="Genomic_DNA"/>
</dbReference>
<dbReference type="Gene3D" id="1.10.10.2910">
    <property type="match status" value="1"/>
</dbReference>
<proteinExistence type="predicted"/>
<keyword evidence="2" id="KW-1185">Reference proteome</keyword>
<name>A0ABX5LN69_9BACT</name>
<evidence type="ECO:0000313" key="2">
    <source>
        <dbReference type="Proteomes" id="UP000245523"/>
    </source>
</evidence>
<organism evidence="1 2">
    <name type="scientific">Hallerella porci</name>
    <dbReference type="NCBI Taxonomy" id="1945871"/>
    <lineage>
        <taxon>Bacteria</taxon>
        <taxon>Pseudomonadati</taxon>
        <taxon>Fibrobacterota</taxon>
        <taxon>Fibrobacteria</taxon>
        <taxon>Fibrobacterales</taxon>
        <taxon>Fibrobacteraceae</taxon>
        <taxon>Hallerella</taxon>
    </lineage>
</organism>
<comment type="caution">
    <text evidence="1">The sequence shown here is derived from an EMBL/GenBank/DDBJ whole genome shotgun (WGS) entry which is preliminary data.</text>
</comment>
<gene>
    <name evidence="1" type="ORF">B0H50_10233</name>
</gene>
<sequence>MKIDEYTDERLDLFGDELNRRFDASRLENAKTLDVYDVVDFVGCTPDWKYLSPDQSVFGMTVFETTNFYEWEKPIFTQGDLPREIVVKKGTILIDRTLNEGCKQKQQMENFTVIHECFHWLLHKRYFENIVEDGILCCSQSSIFKESAVLNETIKILEHQANRCAASFLMPKQAVTAAFMEAARMPQKPLPLRYMTKYVAETANLFNVNFNPMKYRLQDLGFIQK</sequence>
<dbReference type="Proteomes" id="UP000245523">
    <property type="component" value="Unassembled WGS sequence"/>
</dbReference>
<accession>A0ABX5LN69</accession>
<protein>
    <submittedName>
        <fullName evidence="1">Uncharacterized protein DUF955</fullName>
    </submittedName>
</protein>
<reference evidence="1 2" key="1">
    <citation type="submission" date="2018-05" db="EMBL/GenBank/DDBJ databases">
        <title>Animal gut microbial communities from fecal samples from Wisconsin, USA.</title>
        <authorList>
            <person name="Neumann A."/>
        </authorList>
    </citation>
    <scope>NUCLEOTIDE SEQUENCE [LARGE SCALE GENOMIC DNA]</scope>
    <source>
        <strain evidence="1 2">UWS4</strain>
    </source>
</reference>
<evidence type="ECO:0000313" key="1">
    <source>
        <dbReference type="EMBL" id="PWL03862.1"/>
    </source>
</evidence>
<dbReference type="RefSeq" id="WP_106197625.1">
    <property type="nucleotide sequence ID" value="NZ_JAXEIU010000011.1"/>
</dbReference>